<accession>A0A6L3N3M6</accession>
<dbReference type="InterPro" id="IPR008816">
    <property type="entry name" value="Gly_zipper_2TM_dom"/>
</dbReference>
<evidence type="ECO:0000256" key="4">
    <source>
        <dbReference type="ARBA" id="ARBA00023139"/>
    </source>
</evidence>
<evidence type="ECO:0000313" key="8">
    <source>
        <dbReference type="EMBL" id="KAB0640628.1"/>
    </source>
</evidence>
<feature type="domain" description="Glycine zipper 2TM" evidence="7">
    <location>
        <begin position="61"/>
        <end position="101"/>
    </location>
</feature>
<organism evidence="8 9">
    <name type="scientific">Burkholderia stagnalis</name>
    <dbReference type="NCBI Taxonomy" id="1503054"/>
    <lineage>
        <taxon>Bacteria</taxon>
        <taxon>Pseudomonadati</taxon>
        <taxon>Pseudomonadota</taxon>
        <taxon>Betaproteobacteria</taxon>
        <taxon>Burkholderiales</taxon>
        <taxon>Burkholderiaceae</taxon>
        <taxon>Burkholderia</taxon>
        <taxon>Burkholderia cepacia complex</taxon>
    </lineage>
</organism>
<dbReference type="PANTHER" id="PTHR35603">
    <property type="match status" value="1"/>
</dbReference>
<keyword evidence="4" id="KW-0564">Palmitate</keyword>
<dbReference type="AlphaFoldDB" id="A0A6L3N3M6"/>
<dbReference type="PROSITE" id="PS51257">
    <property type="entry name" value="PROKAR_LIPOPROTEIN"/>
    <property type="match status" value="1"/>
</dbReference>
<dbReference type="Pfam" id="PF05433">
    <property type="entry name" value="Rick_17kDa_Anti"/>
    <property type="match status" value="1"/>
</dbReference>
<keyword evidence="5" id="KW-0449">Lipoprotein</keyword>
<evidence type="ECO:0000256" key="3">
    <source>
        <dbReference type="ARBA" id="ARBA00023136"/>
    </source>
</evidence>
<evidence type="ECO:0000256" key="5">
    <source>
        <dbReference type="ARBA" id="ARBA00023288"/>
    </source>
</evidence>
<dbReference type="GO" id="GO:0009279">
    <property type="term" value="C:cell outer membrane"/>
    <property type="evidence" value="ECO:0007669"/>
    <property type="project" value="UniProtKB-SubCell"/>
</dbReference>
<dbReference type="PANTHER" id="PTHR35603:SF1">
    <property type="entry name" value="OUTER MEMBRANE LIPOPROTEIN SLYB"/>
    <property type="match status" value="1"/>
</dbReference>
<proteinExistence type="predicted"/>
<comment type="caution">
    <text evidence="8">The sequence shown here is derived from an EMBL/GenBank/DDBJ whole genome shotgun (WGS) entry which is preliminary data.</text>
</comment>
<dbReference type="InterPro" id="IPR051407">
    <property type="entry name" value="Bact_OM_lipoprot/Surf_antigen"/>
</dbReference>
<dbReference type="EMBL" id="VZOK01000004">
    <property type="protein sequence ID" value="KAB0640628.1"/>
    <property type="molecule type" value="Genomic_DNA"/>
</dbReference>
<name>A0A6L3N3M6_9BURK</name>
<feature type="signal peptide" evidence="6">
    <location>
        <begin position="1"/>
        <end position="22"/>
    </location>
</feature>
<keyword evidence="3" id="KW-0472">Membrane</keyword>
<protein>
    <submittedName>
        <fullName evidence="8">Glycine zipper 2TM domain-containing protein</fullName>
    </submittedName>
</protein>
<evidence type="ECO:0000256" key="1">
    <source>
        <dbReference type="ARBA" id="ARBA00004459"/>
    </source>
</evidence>
<evidence type="ECO:0000256" key="6">
    <source>
        <dbReference type="SAM" id="SignalP"/>
    </source>
</evidence>
<evidence type="ECO:0000313" key="9">
    <source>
        <dbReference type="Proteomes" id="UP000473470"/>
    </source>
</evidence>
<dbReference type="Proteomes" id="UP000473470">
    <property type="component" value="Unassembled WGS sequence"/>
</dbReference>
<dbReference type="RefSeq" id="WP_150998293.1">
    <property type="nucleotide sequence ID" value="NZ_CABVPM010000001.1"/>
</dbReference>
<feature type="chain" id="PRO_5027020892" evidence="6">
    <location>
        <begin position="23"/>
        <end position="155"/>
    </location>
</feature>
<gene>
    <name evidence="8" type="ORF">F7R25_03800</name>
</gene>
<reference evidence="8 9" key="1">
    <citation type="submission" date="2019-09" db="EMBL/GenBank/DDBJ databases">
        <title>Draft genome sequences of 48 bacterial type strains from the CCUG.</title>
        <authorList>
            <person name="Tunovic T."/>
            <person name="Pineiro-Iglesias B."/>
            <person name="Unosson C."/>
            <person name="Inganas E."/>
            <person name="Ohlen M."/>
            <person name="Cardew S."/>
            <person name="Jensie-Markopoulos S."/>
            <person name="Salva-Serra F."/>
            <person name="Jaen-Luchoro D."/>
            <person name="Karlsson R."/>
            <person name="Svensson-Stadler L."/>
            <person name="Chun J."/>
            <person name="Moore E."/>
        </authorList>
    </citation>
    <scope>NUCLEOTIDE SEQUENCE [LARGE SCALE GENOMIC DNA]</scope>
    <source>
        <strain evidence="8 9">CCUG 65686</strain>
    </source>
</reference>
<evidence type="ECO:0000259" key="7">
    <source>
        <dbReference type="Pfam" id="PF05433"/>
    </source>
</evidence>
<comment type="subcellular location">
    <subcellularLocation>
        <location evidence="1">Cell outer membrane</location>
        <topology evidence="1">Lipid-anchor</topology>
    </subcellularLocation>
</comment>
<sequence length="155" mass="15767">MKKTILASLISTSILLTGCAGLVPTNNQYTAPQTNSIVHVSYGTIIAIREVQIKENTSGVGVLGGGVAGAAVGSKIGNGRGNIVGAVLGAIGGAIGGQAIERVLSNNKAIEIVLKMEDTGATVAITEKTDEKFQVGQRVQLIGTDKNNARVAAIQ</sequence>
<evidence type="ECO:0000256" key="2">
    <source>
        <dbReference type="ARBA" id="ARBA00022729"/>
    </source>
</evidence>
<keyword evidence="2 6" id="KW-0732">Signal</keyword>